<keyword evidence="5" id="KW-1185">Reference proteome</keyword>
<keyword evidence="1" id="KW-0732">Signal</keyword>
<feature type="domain" description="Asl1-like glycosyl hydrolase catalytic" evidence="2">
    <location>
        <begin position="118"/>
        <end position="354"/>
    </location>
</feature>
<dbReference type="GO" id="GO:0071966">
    <property type="term" value="P:fungal-type cell wall polysaccharide metabolic process"/>
    <property type="evidence" value="ECO:0007669"/>
    <property type="project" value="TreeGrafter"/>
</dbReference>
<sequence length="358" mass="39843">MKEASTSSITIGCLVILNLFVATKATINWNGNNWALRCDFRGNDFTNVRSPPQLCGPKCDAVAKCTHFAWTNWQGGTCWMKSGSVSKSNAINSADSSAVCGVKATRNPTSNRNTRKRGIAWPMENKEDNPGVFGGGKISWVYNWSPYRTNLAGTEFIPMLWSTNKGHDGSLFVNQARGAKHVLGFNEPERADQAHMSPGDAALAWKKYIEPLRQQGVRLGSPAIASTNEGLNWLKQFIRDLNQIGGRIDFIALHWYGRGADNFINWITLVRQQLGNKHPVWVTEFACTSWNPSQPVSQAEVNEFMRQSVQKLDSLDWVERYAWFGAQRRLDAALGSTNCLIRADGSLSDLGRTYVHGL</sequence>
<dbReference type="InterPro" id="IPR017853">
    <property type="entry name" value="GH"/>
</dbReference>
<dbReference type="AlphaFoldDB" id="A0A815CPF8"/>
<dbReference type="PANTHER" id="PTHR34154:SF3">
    <property type="entry name" value="ALKALI-SENSITIVE LINKAGE PROTEIN 1"/>
    <property type="match status" value="1"/>
</dbReference>
<reference evidence="4" key="1">
    <citation type="submission" date="2021-02" db="EMBL/GenBank/DDBJ databases">
        <authorList>
            <person name="Nowell W R."/>
        </authorList>
    </citation>
    <scope>NUCLEOTIDE SEQUENCE</scope>
</reference>
<comment type="caution">
    <text evidence="4">The sequence shown here is derived from an EMBL/GenBank/DDBJ whole genome shotgun (WGS) entry which is preliminary data.</text>
</comment>
<dbReference type="PANTHER" id="PTHR34154">
    <property type="entry name" value="ALKALI-SENSITIVE LINKAGE PROTEIN 1"/>
    <property type="match status" value="1"/>
</dbReference>
<dbReference type="OrthoDB" id="43654at2759"/>
<dbReference type="Proteomes" id="UP000663852">
    <property type="component" value="Unassembled WGS sequence"/>
</dbReference>
<dbReference type="EMBL" id="CAJNOR010001379">
    <property type="protein sequence ID" value="CAF1132640.1"/>
    <property type="molecule type" value="Genomic_DNA"/>
</dbReference>
<name>A0A815CPF8_ADIRI</name>
<dbReference type="EMBL" id="CAJNOJ010000205">
    <property type="protein sequence ID" value="CAF1287912.1"/>
    <property type="molecule type" value="Genomic_DNA"/>
</dbReference>
<evidence type="ECO:0000313" key="6">
    <source>
        <dbReference type="Proteomes" id="UP000663852"/>
    </source>
</evidence>
<feature type="signal peptide" evidence="1">
    <location>
        <begin position="1"/>
        <end position="25"/>
    </location>
</feature>
<dbReference type="Proteomes" id="UP000663828">
    <property type="component" value="Unassembled WGS sequence"/>
</dbReference>
<evidence type="ECO:0000259" key="2">
    <source>
        <dbReference type="Pfam" id="PF11790"/>
    </source>
</evidence>
<dbReference type="InterPro" id="IPR053183">
    <property type="entry name" value="ASL1"/>
</dbReference>
<dbReference type="Gene3D" id="3.50.4.10">
    <property type="entry name" value="Hepatocyte Growth Factor"/>
    <property type="match status" value="1"/>
</dbReference>
<organism evidence="4 6">
    <name type="scientific">Adineta ricciae</name>
    <name type="common">Rotifer</name>
    <dbReference type="NCBI Taxonomy" id="249248"/>
    <lineage>
        <taxon>Eukaryota</taxon>
        <taxon>Metazoa</taxon>
        <taxon>Spiralia</taxon>
        <taxon>Gnathifera</taxon>
        <taxon>Rotifera</taxon>
        <taxon>Eurotatoria</taxon>
        <taxon>Bdelloidea</taxon>
        <taxon>Adinetida</taxon>
        <taxon>Adinetidae</taxon>
        <taxon>Adineta</taxon>
    </lineage>
</organism>
<dbReference type="Pfam" id="PF11790">
    <property type="entry name" value="Glyco_hydro_cc"/>
    <property type="match status" value="1"/>
</dbReference>
<dbReference type="InterPro" id="IPR024655">
    <property type="entry name" value="Asl1_glyco_hydro_catalytic"/>
</dbReference>
<accession>A0A815CPF8</accession>
<gene>
    <name evidence="4" type="ORF">EDS130_LOCUS29922</name>
    <name evidence="3" type="ORF">XAT740_LOCUS19986</name>
</gene>
<dbReference type="Gene3D" id="3.20.20.80">
    <property type="entry name" value="Glycosidases"/>
    <property type="match status" value="1"/>
</dbReference>
<proteinExistence type="predicted"/>
<evidence type="ECO:0000313" key="5">
    <source>
        <dbReference type="Proteomes" id="UP000663828"/>
    </source>
</evidence>
<dbReference type="SUPFAM" id="SSF51445">
    <property type="entry name" value="(Trans)glycosidases"/>
    <property type="match status" value="1"/>
</dbReference>
<protein>
    <recommendedName>
        <fullName evidence="2">Asl1-like glycosyl hydrolase catalytic domain-containing protein</fullName>
    </recommendedName>
</protein>
<evidence type="ECO:0000313" key="3">
    <source>
        <dbReference type="EMBL" id="CAF1132640.1"/>
    </source>
</evidence>
<evidence type="ECO:0000256" key="1">
    <source>
        <dbReference type="SAM" id="SignalP"/>
    </source>
</evidence>
<evidence type="ECO:0000313" key="4">
    <source>
        <dbReference type="EMBL" id="CAF1287912.1"/>
    </source>
</evidence>
<feature type="chain" id="PRO_5035605902" description="Asl1-like glycosyl hydrolase catalytic domain-containing protein" evidence="1">
    <location>
        <begin position="26"/>
        <end position="358"/>
    </location>
</feature>